<dbReference type="NCBIfam" id="TIGR00063">
    <property type="entry name" value="folE"/>
    <property type="match status" value="1"/>
</dbReference>
<evidence type="ECO:0000259" key="6">
    <source>
        <dbReference type="Pfam" id="PF01227"/>
    </source>
</evidence>
<comment type="catalytic activity">
    <reaction evidence="1">
        <text>GTP + H2O = 7,8-dihydroneopterin 3'-triphosphate + formate + H(+)</text>
        <dbReference type="Rhea" id="RHEA:17473"/>
        <dbReference type="ChEBI" id="CHEBI:15377"/>
        <dbReference type="ChEBI" id="CHEBI:15378"/>
        <dbReference type="ChEBI" id="CHEBI:15740"/>
        <dbReference type="ChEBI" id="CHEBI:37565"/>
        <dbReference type="ChEBI" id="CHEBI:58462"/>
        <dbReference type="EC" id="3.5.4.16"/>
    </reaction>
</comment>
<dbReference type="GO" id="GO:0046654">
    <property type="term" value="P:tetrahydrofolate biosynthetic process"/>
    <property type="evidence" value="ECO:0007669"/>
    <property type="project" value="InterPro"/>
</dbReference>
<dbReference type="NCBIfam" id="NF006825">
    <property type="entry name" value="PRK09347.1-2"/>
    <property type="match status" value="1"/>
</dbReference>
<proteinExistence type="inferred from homology"/>
<evidence type="ECO:0000256" key="2">
    <source>
        <dbReference type="ARBA" id="ARBA00005080"/>
    </source>
</evidence>
<dbReference type="PANTHER" id="PTHR11109:SF7">
    <property type="entry name" value="GTP CYCLOHYDROLASE 1"/>
    <property type="match status" value="1"/>
</dbReference>
<dbReference type="PANTHER" id="PTHR11109">
    <property type="entry name" value="GTP CYCLOHYDROLASE I"/>
    <property type="match status" value="1"/>
</dbReference>
<dbReference type="GO" id="GO:0008270">
    <property type="term" value="F:zinc ion binding"/>
    <property type="evidence" value="ECO:0007669"/>
    <property type="project" value="TreeGrafter"/>
</dbReference>
<feature type="non-terminal residue" evidence="7">
    <location>
        <position position="1"/>
    </location>
</feature>
<dbReference type="EMBL" id="UINC01004098">
    <property type="protein sequence ID" value="SVA11762.1"/>
    <property type="molecule type" value="Genomic_DNA"/>
</dbReference>
<dbReference type="Pfam" id="PF01227">
    <property type="entry name" value="GTP_cyclohydroI"/>
    <property type="match status" value="1"/>
</dbReference>
<dbReference type="AlphaFoldDB" id="A0A381T6E9"/>
<dbReference type="GO" id="GO:0003934">
    <property type="term" value="F:GTP cyclohydrolase I activity"/>
    <property type="evidence" value="ECO:0007669"/>
    <property type="project" value="UniProtKB-EC"/>
</dbReference>
<protein>
    <recommendedName>
        <fullName evidence="3">GTP cyclohydrolase I</fullName>
        <ecNumber evidence="3">3.5.4.16</ecNumber>
    </recommendedName>
</protein>
<dbReference type="UniPathway" id="UPA00848">
    <property type="reaction ID" value="UER00151"/>
</dbReference>
<dbReference type="GO" id="GO:0005525">
    <property type="term" value="F:GTP binding"/>
    <property type="evidence" value="ECO:0007669"/>
    <property type="project" value="TreeGrafter"/>
</dbReference>
<dbReference type="GO" id="GO:0006729">
    <property type="term" value="P:tetrahydrobiopterin biosynthetic process"/>
    <property type="evidence" value="ECO:0007669"/>
    <property type="project" value="TreeGrafter"/>
</dbReference>
<dbReference type="GO" id="GO:0006730">
    <property type="term" value="P:one-carbon metabolic process"/>
    <property type="evidence" value="ECO:0007669"/>
    <property type="project" value="UniProtKB-KW"/>
</dbReference>
<dbReference type="FunFam" id="1.10.286.10:FF:000001">
    <property type="entry name" value="GTP cyclohydrolase 1"/>
    <property type="match status" value="1"/>
</dbReference>
<evidence type="ECO:0000256" key="3">
    <source>
        <dbReference type="ARBA" id="ARBA00012715"/>
    </source>
</evidence>
<dbReference type="InterPro" id="IPR001474">
    <property type="entry name" value="GTP_CycHdrlase_I"/>
</dbReference>
<dbReference type="NCBIfam" id="NF006826">
    <property type="entry name" value="PRK09347.1-3"/>
    <property type="match status" value="1"/>
</dbReference>
<sequence>VHSAKSGEAFDSDRIRSAVHEILVSIGENPEREGLVDTPNRVVEWYRDIFSGLRSDPEEVLSVFFEENHTEPVAVTDISFNSICEHHLLPFYGYAHVAYVPKGRVIGASKVSRLIDVLAKRPQIQERLTTQIADSVYRCLDASASYVFMSAVHTCMTLRGVKKTDSKIVTSAQRGGRQEVKQLIKTIRLSKS</sequence>
<feature type="domain" description="GTP cyclohydrolase I" evidence="6">
    <location>
        <begin position="16"/>
        <end position="181"/>
    </location>
</feature>
<evidence type="ECO:0000256" key="5">
    <source>
        <dbReference type="ARBA" id="ARBA00022801"/>
    </source>
</evidence>
<dbReference type="InterPro" id="IPR018234">
    <property type="entry name" value="GTP_CycHdrlase_I_CS"/>
</dbReference>
<dbReference type="InterPro" id="IPR043133">
    <property type="entry name" value="GTP-CH-I_C/QueF"/>
</dbReference>
<dbReference type="GO" id="GO:0005737">
    <property type="term" value="C:cytoplasm"/>
    <property type="evidence" value="ECO:0007669"/>
    <property type="project" value="TreeGrafter"/>
</dbReference>
<evidence type="ECO:0000256" key="4">
    <source>
        <dbReference type="ARBA" id="ARBA00022563"/>
    </source>
</evidence>
<dbReference type="InterPro" id="IPR043134">
    <property type="entry name" value="GTP-CH-I_N"/>
</dbReference>
<accession>A0A381T6E9</accession>
<dbReference type="FunFam" id="3.30.1130.10:FF:000001">
    <property type="entry name" value="GTP cyclohydrolase 1"/>
    <property type="match status" value="1"/>
</dbReference>
<dbReference type="EC" id="3.5.4.16" evidence="3"/>
<gene>
    <name evidence="7" type="ORF">METZ01_LOCUS64616</name>
</gene>
<evidence type="ECO:0000313" key="7">
    <source>
        <dbReference type="EMBL" id="SVA11762.1"/>
    </source>
</evidence>
<dbReference type="Gene3D" id="1.10.286.10">
    <property type="match status" value="1"/>
</dbReference>
<dbReference type="PROSITE" id="PS00860">
    <property type="entry name" value="GTP_CYCLOHYDROL_1_2"/>
    <property type="match status" value="1"/>
</dbReference>
<name>A0A381T6E9_9ZZZZ</name>
<dbReference type="SUPFAM" id="SSF55620">
    <property type="entry name" value="Tetrahydrobiopterin biosynthesis enzymes-like"/>
    <property type="match status" value="1"/>
</dbReference>
<organism evidence="7">
    <name type="scientific">marine metagenome</name>
    <dbReference type="NCBI Taxonomy" id="408172"/>
    <lineage>
        <taxon>unclassified sequences</taxon>
        <taxon>metagenomes</taxon>
        <taxon>ecological metagenomes</taxon>
    </lineage>
</organism>
<dbReference type="HAMAP" id="MF_00223">
    <property type="entry name" value="FolE"/>
    <property type="match status" value="1"/>
</dbReference>
<comment type="pathway">
    <text evidence="2">Cofactor biosynthesis; 7,8-dihydroneopterin triphosphate biosynthesis; 7,8-dihydroneopterin triphosphate from GTP: step 1/1.</text>
</comment>
<keyword evidence="5" id="KW-0378">Hydrolase</keyword>
<dbReference type="Gene3D" id="3.30.1130.10">
    <property type="match status" value="1"/>
</dbReference>
<evidence type="ECO:0000256" key="1">
    <source>
        <dbReference type="ARBA" id="ARBA00001052"/>
    </source>
</evidence>
<reference evidence="7" key="1">
    <citation type="submission" date="2018-05" db="EMBL/GenBank/DDBJ databases">
        <authorList>
            <person name="Lanie J.A."/>
            <person name="Ng W.-L."/>
            <person name="Kazmierczak K.M."/>
            <person name="Andrzejewski T.M."/>
            <person name="Davidsen T.M."/>
            <person name="Wayne K.J."/>
            <person name="Tettelin H."/>
            <person name="Glass J.I."/>
            <person name="Rusch D."/>
            <person name="Podicherti R."/>
            <person name="Tsui H.-C.T."/>
            <person name="Winkler M.E."/>
        </authorList>
    </citation>
    <scope>NUCLEOTIDE SEQUENCE</scope>
</reference>
<dbReference type="InterPro" id="IPR020602">
    <property type="entry name" value="GTP_CycHdrlase_I_dom"/>
</dbReference>
<keyword evidence="4" id="KW-0554">One-carbon metabolism</keyword>